<protein>
    <submittedName>
        <fullName evidence="3">Lipid-binding SYLF domain-containing protein</fullName>
    </submittedName>
</protein>
<organism evidence="3 4">
    <name type="scientific">Bryocella elongata</name>
    <dbReference type="NCBI Taxonomy" id="863522"/>
    <lineage>
        <taxon>Bacteria</taxon>
        <taxon>Pseudomonadati</taxon>
        <taxon>Acidobacteriota</taxon>
        <taxon>Terriglobia</taxon>
        <taxon>Terriglobales</taxon>
        <taxon>Acidobacteriaceae</taxon>
        <taxon>Bryocella</taxon>
    </lineage>
</organism>
<dbReference type="GO" id="GO:0035091">
    <property type="term" value="F:phosphatidylinositol binding"/>
    <property type="evidence" value="ECO:0007669"/>
    <property type="project" value="TreeGrafter"/>
</dbReference>
<proteinExistence type="predicted"/>
<feature type="chain" id="PRO_5009283511" evidence="1">
    <location>
        <begin position="22"/>
        <end position="228"/>
    </location>
</feature>
<dbReference type="AlphaFoldDB" id="A0A1H5S0D3"/>
<sequence length="228" mass="23739">MKKLMTATLAVAFTASTGLIAQTPSSLNERISSATRVVDEIMHVPDGGIPDSIVSKATCIAVIPSVKKAAFVVGASYGQGVVTCRTGHGWSGPVFIRLAGASFGFQIGGQATDLVLVAVNDKGFQDLLHSKFKIGADASAAAGPVGRNAAAATDISLKAELLTYSRARGIFAGVDLNGATVSQNTDDTRLFYGGGDVSYPEILHGNVRTPSAARRFVSTVARYFRSTR</sequence>
<evidence type="ECO:0000256" key="1">
    <source>
        <dbReference type="SAM" id="SignalP"/>
    </source>
</evidence>
<gene>
    <name evidence="3" type="ORF">SAMN05421819_0028</name>
</gene>
<feature type="signal peptide" evidence="1">
    <location>
        <begin position="1"/>
        <end position="21"/>
    </location>
</feature>
<evidence type="ECO:0000259" key="2">
    <source>
        <dbReference type="Pfam" id="PF04366"/>
    </source>
</evidence>
<reference evidence="3 4" key="1">
    <citation type="submission" date="2016-10" db="EMBL/GenBank/DDBJ databases">
        <authorList>
            <person name="de Groot N.N."/>
        </authorList>
    </citation>
    <scope>NUCLEOTIDE SEQUENCE [LARGE SCALE GENOMIC DNA]</scope>
    <source>
        <strain evidence="3 4">DSM 22489</strain>
    </source>
</reference>
<feature type="domain" description="Ysc84 actin-binding" evidence="2">
    <location>
        <begin position="100"/>
        <end position="222"/>
    </location>
</feature>
<dbReference type="CDD" id="cd11524">
    <property type="entry name" value="SYLF"/>
    <property type="match status" value="1"/>
</dbReference>
<keyword evidence="4" id="KW-1185">Reference proteome</keyword>
<dbReference type="PANTHER" id="PTHR15629:SF2">
    <property type="entry name" value="SH3 DOMAIN-CONTAINING YSC84-LIKE PROTEIN 1"/>
    <property type="match status" value="1"/>
</dbReference>
<evidence type="ECO:0000313" key="4">
    <source>
        <dbReference type="Proteomes" id="UP000236728"/>
    </source>
</evidence>
<keyword evidence="1" id="KW-0732">Signal</keyword>
<dbReference type="OrthoDB" id="9782434at2"/>
<dbReference type="Pfam" id="PF04366">
    <property type="entry name" value="Ysc84"/>
    <property type="match status" value="1"/>
</dbReference>
<dbReference type="RefSeq" id="WP_103932073.1">
    <property type="nucleotide sequence ID" value="NZ_FNVA01000001.1"/>
</dbReference>
<dbReference type="InterPro" id="IPR007461">
    <property type="entry name" value="Ysc84_actin-binding"/>
</dbReference>
<evidence type="ECO:0000313" key="3">
    <source>
        <dbReference type="EMBL" id="SEF44056.1"/>
    </source>
</evidence>
<accession>A0A1H5S0D3</accession>
<name>A0A1H5S0D3_9BACT</name>
<dbReference type="InterPro" id="IPR051702">
    <property type="entry name" value="SH3_domain_YSC84-like"/>
</dbReference>
<dbReference type="EMBL" id="FNVA01000001">
    <property type="protein sequence ID" value="SEF44056.1"/>
    <property type="molecule type" value="Genomic_DNA"/>
</dbReference>
<dbReference type="Proteomes" id="UP000236728">
    <property type="component" value="Unassembled WGS sequence"/>
</dbReference>
<dbReference type="PANTHER" id="PTHR15629">
    <property type="entry name" value="SH3YL1 PROTEIN"/>
    <property type="match status" value="1"/>
</dbReference>